<dbReference type="InterPro" id="IPR050937">
    <property type="entry name" value="TEC1_TEAD_TF"/>
</dbReference>
<dbReference type="EMBL" id="MCGR01000097">
    <property type="protein sequence ID" value="ORY54473.1"/>
    <property type="molecule type" value="Genomic_DNA"/>
</dbReference>
<name>A0A1Y2D5C1_9BASI</name>
<dbReference type="Gene3D" id="6.10.20.40">
    <property type="entry name" value="TEA/ATTS domain"/>
    <property type="match status" value="1"/>
</dbReference>
<dbReference type="Pfam" id="PF01285">
    <property type="entry name" value="TEA"/>
    <property type="match status" value="1"/>
</dbReference>
<feature type="domain" description="TEA" evidence="8">
    <location>
        <begin position="19"/>
        <end position="98"/>
    </location>
</feature>
<dbReference type="InterPro" id="IPR038096">
    <property type="entry name" value="TEA/ATTS_sf"/>
</dbReference>
<dbReference type="PRINTS" id="PR00065">
    <property type="entry name" value="TEADOMAIN"/>
</dbReference>
<comment type="subcellular location">
    <subcellularLocation>
        <location evidence="1">Nucleus</location>
    </subcellularLocation>
</comment>
<evidence type="ECO:0000256" key="5">
    <source>
        <dbReference type="ARBA" id="ARBA00023242"/>
    </source>
</evidence>
<comment type="caution">
    <text evidence="9">The sequence shown here is derived from an EMBL/GenBank/DDBJ whole genome shotgun (WGS) entry which is preliminary data.</text>
</comment>
<organism evidence="9 10">
    <name type="scientific">Leucosporidium creatinivorum</name>
    <dbReference type="NCBI Taxonomy" id="106004"/>
    <lineage>
        <taxon>Eukaryota</taxon>
        <taxon>Fungi</taxon>
        <taxon>Dikarya</taxon>
        <taxon>Basidiomycota</taxon>
        <taxon>Pucciniomycotina</taxon>
        <taxon>Microbotryomycetes</taxon>
        <taxon>Leucosporidiales</taxon>
        <taxon>Leucosporidium</taxon>
    </lineage>
</organism>
<dbReference type="GO" id="GO:0000981">
    <property type="term" value="F:DNA-binding transcription factor activity, RNA polymerase II-specific"/>
    <property type="evidence" value="ECO:0007669"/>
    <property type="project" value="TreeGrafter"/>
</dbReference>
<dbReference type="STRING" id="106004.A0A1Y2D5C1"/>
<dbReference type="PANTHER" id="PTHR11834:SF0">
    <property type="entry name" value="PROTEIN SCALLOPED"/>
    <property type="match status" value="1"/>
</dbReference>
<evidence type="ECO:0000256" key="4">
    <source>
        <dbReference type="ARBA" id="ARBA00023163"/>
    </source>
</evidence>
<dbReference type="AlphaFoldDB" id="A0A1Y2D5C1"/>
<accession>A0A1Y2D5C1</accession>
<evidence type="ECO:0000256" key="3">
    <source>
        <dbReference type="ARBA" id="ARBA00023015"/>
    </source>
</evidence>
<feature type="region of interest" description="Disordered" evidence="7">
    <location>
        <begin position="1"/>
        <end position="45"/>
    </location>
</feature>
<evidence type="ECO:0000256" key="6">
    <source>
        <dbReference type="PROSITE-ProRule" id="PRU00505"/>
    </source>
</evidence>
<proteinExistence type="inferred from homology"/>
<evidence type="ECO:0000313" key="10">
    <source>
        <dbReference type="Proteomes" id="UP000193467"/>
    </source>
</evidence>
<comment type="similarity">
    <text evidence="2">Belongs to the TEC1 family.</text>
</comment>
<dbReference type="Proteomes" id="UP000193467">
    <property type="component" value="Unassembled WGS sequence"/>
</dbReference>
<dbReference type="GO" id="GO:0005634">
    <property type="term" value="C:nucleus"/>
    <property type="evidence" value="ECO:0007669"/>
    <property type="project" value="UniProtKB-SubCell"/>
</dbReference>
<feature type="DNA-binding region" description="TEA" evidence="6">
    <location>
        <begin position="19"/>
        <end position="98"/>
    </location>
</feature>
<dbReference type="InParanoid" id="A0A1Y2D5C1"/>
<gene>
    <name evidence="9" type="ORF">BCR35DRAFT_310326</name>
</gene>
<dbReference type="OrthoDB" id="10006572at2759"/>
<feature type="compositionally biased region" description="Low complexity" evidence="7">
    <location>
        <begin position="23"/>
        <end position="39"/>
    </location>
</feature>
<dbReference type="GO" id="GO:0005667">
    <property type="term" value="C:transcription regulator complex"/>
    <property type="evidence" value="ECO:0007669"/>
    <property type="project" value="TreeGrafter"/>
</dbReference>
<evidence type="ECO:0000259" key="8">
    <source>
        <dbReference type="PROSITE" id="PS51088"/>
    </source>
</evidence>
<dbReference type="InterPro" id="IPR000818">
    <property type="entry name" value="TEA/ATTS_dom"/>
</dbReference>
<evidence type="ECO:0000256" key="7">
    <source>
        <dbReference type="SAM" id="MobiDB-lite"/>
    </source>
</evidence>
<keyword evidence="10" id="KW-1185">Reference proteome</keyword>
<reference evidence="9 10" key="1">
    <citation type="submission" date="2016-07" db="EMBL/GenBank/DDBJ databases">
        <title>Pervasive Adenine N6-methylation of Active Genes in Fungi.</title>
        <authorList>
            <consortium name="DOE Joint Genome Institute"/>
            <person name="Mondo S.J."/>
            <person name="Dannebaum R.O."/>
            <person name="Kuo R.C."/>
            <person name="Labutti K."/>
            <person name="Haridas S."/>
            <person name="Kuo A."/>
            <person name="Salamov A."/>
            <person name="Ahrendt S.R."/>
            <person name="Lipzen A."/>
            <person name="Sullivan W."/>
            <person name="Andreopoulos W.B."/>
            <person name="Clum A."/>
            <person name="Lindquist E."/>
            <person name="Daum C."/>
            <person name="Ramamoorthy G.K."/>
            <person name="Gryganskyi A."/>
            <person name="Culley D."/>
            <person name="Magnuson J.K."/>
            <person name="James T.Y."/>
            <person name="O'Malley M.A."/>
            <person name="Stajich J.E."/>
            <person name="Spatafora J.W."/>
            <person name="Visel A."/>
            <person name="Grigoriev I.V."/>
        </authorList>
    </citation>
    <scope>NUCLEOTIDE SEQUENCE [LARGE SCALE GENOMIC DNA]</scope>
    <source>
        <strain evidence="9 10">62-1032</strain>
    </source>
</reference>
<dbReference type="SMART" id="SM00426">
    <property type="entry name" value="TEA"/>
    <property type="match status" value="1"/>
</dbReference>
<keyword evidence="5" id="KW-0539">Nucleus</keyword>
<feature type="compositionally biased region" description="Polar residues" evidence="7">
    <location>
        <begin position="1"/>
        <end position="16"/>
    </location>
</feature>
<protein>
    <submittedName>
        <fullName evidence="9">TEA/ATTS domain family-domain-containing protein</fullName>
    </submittedName>
</protein>
<keyword evidence="3" id="KW-0805">Transcription regulation</keyword>
<evidence type="ECO:0000256" key="2">
    <source>
        <dbReference type="ARBA" id="ARBA00008421"/>
    </source>
</evidence>
<evidence type="ECO:0000256" key="1">
    <source>
        <dbReference type="ARBA" id="ARBA00004123"/>
    </source>
</evidence>
<keyword evidence="4" id="KW-0804">Transcription</keyword>
<dbReference type="PANTHER" id="PTHR11834">
    <property type="entry name" value="TRANSCRIPTIONAL ENHANCER FACTOR TEF RELATED"/>
    <property type="match status" value="1"/>
</dbReference>
<feature type="region of interest" description="Disordered" evidence="7">
    <location>
        <begin position="172"/>
        <end position="260"/>
    </location>
</feature>
<evidence type="ECO:0000313" key="9">
    <source>
        <dbReference type="EMBL" id="ORY54473.1"/>
    </source>
</evidence>
<dbReference type="PROSITE" id="PS51088">
    <property type="entry name" value="TEA_2"/>
    <property type="match status" value="1"/>
</dbReference>
<sequence>MSSSSNLQPPSATSTPRAKRGRPSVAPSSASSALSTSTPKRTLKAIPNIGRRTVVIDGHSLGRNGLVAEYILRRTGKSRSRSQIGSHIQILKKHNPDDQDLLALFNQPAIEGNDPLSLDFEAILGPRHPSTLAAIAAAASSAPPASAGLDPNVYLTKKGLLEQEILIDLDAPRASRRSSSRAPGTSERASSVATSEAGDVEPPKAKATPRAKAVAKDATPRKAAAPRRSTSKTPRKSSGLAVDGGAGTPARRSGRKSAVPPVPVLVVKGSHQAVEDAEGDAMDVDGAEKKEELVIGDQVLIATPLPETAAQDQQLVVAAETADAPVGWLGKAKGAFWSMVGY</sequence>
<dbReference type="GO" id="GO:0000978">
    <property type="term" value="F:RNA polymerase II cis-regulatory region sequence-specific DNA binding"/>
    <property type="evidence" value="ECO:0007669"/>
    <property type="project" value="TreeGrafter"/>
</dbReference>